<dbReference type="AlphaFoldDB" id="A0A7C5HPB3"/>
<dbReference type="Proteomes" id="UP000886129">
    <property type="component" value="Unassembled WGS sequence"/>
</dbReference>
<comment type="caution">
    <text evidence="4">The sequence shown here is derived from an EMBL/GenBank/DDBJ whole genome shotgun (WGS) entry which is preliminary data.</text>
</comment>
<feature type="transmembrane region" description="Helical" evidence="2">
    <location>
        <begin position="12"/>
        <end position="41"/>
    </location>
</feature>
<evidence type="ECO:0000256" key="1">
    <source>
        <dbReference type="ARBA" id="ARBA00022801"/>
    </source>
</evidence>
<gene>
    <name evidence="4" type="ORF">ENL26_02395</name>
</gene>
<name>A0A7C5HPB3_9BACT</name>
<dbReference type="Gene3D" id="3.40.50.1820">
    <property type="entry name" value="alpha/beta hydrolase"/>
    <property type="match status" value="1"/>
</dbReference>
<proteinExistence type="predicted"/>
<keyword evidence="2" id="KW-0472">Membrane</keyword>
<dbReference type="InterPro" id="IPR050300">
    <property type="entry name" value="GDXG_lipolytic_enzyme"/>
</dbReference>
<keyword evidence="1 4" id="KW-0378">Hydrolase</keyword>
<feature type="domain" description="BD-FAE-like" evidence="3">
    <location>
        <begin position="81"/>
        <end position="287"/>
    </location>
</feature>
<keyword evidence="2" id="KW-0812">Transmembrane</keyword>
<dbReference type="EMBL" id="DRTH01000140">
    <property type="protein sequence ID" value="HHF08606.1"/>
    <property type="molecule type" value="Genomic_DNA"/>
</dbReference>
<dbReference type="PANTHER" id="PTHR48081:SF6">
    <property type="entry name" value="PEPTIDASE S9 PROLYL OLIGOPEPTIDASE CATALYTIC DOMAIN-CONTAINING PROTEIN"/>
    <property type="match status" value="1"/>
</dbReference>
<reference evidence="4" key="1">
    <citation type="journal article" date="2020" name="mSystems">
        <title>Genome- and Community-Level Interaction Insights into Carbon Utilization and Element Cycling Functions of Hydrothermarchaeota in Hydrothermal Sediment.</title>
        <authorList>
            <person name="Zhou Z."/>
            <person name="Liu Y."/>
            <person name="Xu W."/>
            <person name="Pan J."/>
            <person name="Luo Z.H."/>
            <person name="Li M."/>
        </authorList>
    </citation>
    <scope>NUCLEOTIDE SEQUENCE [LARGE SCALE GENOMIC DNA]</scope>
    <source>
        <strain evidence="4">HyVt-80</strain>
    </source>
</reference>
<evidence type="ECO:0000256" key="2">
    <source>
        <dbReference type="SAM" id="Phobius"/>
    </source>
</evidence>
<dbReference type="Pfam" id="PF20434">
    <property type="entry name" value="BD-FAE"/>
    <property type="match status" value="1"/>
</dbReference>
<accession>A0A7C5HPB3</accession>
<dbReference type="InterPro" id="IPR029058">
    <property type="entry name" value="AB_hydrolase_fold"/>
</dbReference>
<dbReference type="PANTHER" id="PTHR48081">
    <property type="entry name" value="AB HYDROLASE SUPERFAMILY PROTEIN C4A8.06C"/>
    <property type="match status" value="1"/>
</dbReference>
<dbReference type="InterPro" id="IPR049492">
    <property type="entry name" value="BD-FAE-like_dom"/>
</dbReference>
<organism evidence="4">
    <name type="scientific">Kosmotoga arenicorallina</name>
    <dbReference type="NCBI Taxonomy" id="688066"/>
    <lineage>
        <taxon>Bacteria</taxon>
        <taxon>Thermotogati</taxon>
        <taxon>Thermotogota</taxon>
        <taxon>Thermotogae</taxon>
        <taxon>Kosmotogales</taxon>
        <taxon>Kosmotogaceae</taxon>
        <taxon>Kosmotoga</taxon>
    </lineage>
</organism>
<evidence type="ECO:0000259" key="3">
    <source>
        <dbReference type="Pfam" id="PF20434"/>
    </source>
</evidence>
<sequence length="330" mass="37523">MKKNFSIAKLKRLLKIIAAFSLLVIGFAWSWAVVFFALLVLNIKTLYHALLGKLPLDVPENSFEKPESLTYKRSGNTNLKLDIFYPRGSSSPAPEGYPVVFFAHGGGWISGFRKQANNISWCKYLASRGFAVVNIDYRFGFLPHIDDILKDYSDALNFVRERAEKLRLNPEKIALMGLSAGGHLALQHATYHSYHGNQDEMKGVKCVVAWYAPSDLMDLWDDKVESLFARFAVSTTLKGLPARDKGGYIRYSPITWVSEKMVPVFLVHGSSDKVVPVNSSVKFFKKLLEYHVEAYLEVYNRADHAFEFELKTSKTIQLIEKTVRFLRSHL</sequence>
<dbReference type="SUPFAM" id="SSF53474">
    <property type="entry name" value="alpha/beta-Hydrolases"/>
    <property type="match status" value="1"/>
</dbReference>
<keyword evidence="2" id="KW-1133">Transmembrane helix</keyword>
<evidence type="ECO:0000313" key="4">
    <source>
        <dbReference type="EMBL" id="HHF08606.1"/>
    </source>
</evidence>
<protein>
    <submittedName>
        <fullName evidence="4">Alpha/beta hydrolase</fullName>
    </submittedName>
</protein>
<dbReference type="GO" id="GO:0016787">
    <property type="term" value="F:hydrolase activity"/>
    <property type="evidence" value="ECO:0007669"/>
    <property type="project" value="UniProtKB-KW"/>
</dbReference>